<evidence type="ECO:0000313" key="3">
    <source>
        <dbReference type="Proteomes" id="UP000693946"/>
    </source>
</evidence>
<sequence length="212" mass="24078">MSTNASVSVFSLYLPFVVVTLSNRYKSTRCTLTLNNIYTELSMWRNEVLLQRITWPREDDNDDDDCSVETKRHISSFLRQFIADGRFTETVETTPTELTDLVKFWTGWEVLPWSLCVDVVEGRYPTAATYFETLNIPGHYKDYTSFKGDILACICTCQRVIVPTVATNIKVMVQACEEHEVAAEEVGITGNAEKVVENIIVDARYSCPHVSP</sequence>
<feature type="chain" id="PRO_5043854427" evidence="1">
    <location>
        <begin position="21"/>
        <end position="212"/>
    </location>
</feature>
<accession>A0AAV6RRS2</accession>
<dbReference type="AlphaFoldDB" id="A0AAV6RRS2"/>
<keyword evidence="1" id="KW-0732">Signal</keyword>
<evidence type="ECO:0000313" key="2">
    <source>
        <dbReference type="EMBL" id="KAG7506717.1"/>
    </source>
</evidence>
<dbReference type="EMBL" id="JAGKHQ010000010">
    <property type="protein sequence ID" value="KAG7506717.1"/>
    <property type="molecule type" value="Genomic_DNA"/>
</dbReference>
<dbReference type="Proteomes" id="UP000693946">
    <property type="component" value="Linkage Group LG18"/>
</dbReference>
<reference evidence="2 3" key="1">
    <citation type="journal article" date="2021" name="Sci. Rep.">
        <title>Chromosome anchoring in Senegalese sole (Solea senegalensis) reveals sex-associated markers and genome rearrangements in flatfish.</title>
        <authorList>
            <person name="Guerrero-Cozar I."/>
            <person name="Gomez-Garrido J."/>
            <person name="Berbel C."/>
            <person name="Martinez-Blanch J.F."/>
            <person name="Alioto T."/>
            <person name="Claros M.G."/>
            <person name="Gagnaire P.A."/>
            <person name="Manchado M."/>
        </authorList>
    </citation>
    <scope>NUCLEOTIDE SEQUENCE [LARGE SCALE GENOMIC DNA]</scope>
    <source>
        <strain evidence="2">Sse05_10M</strain>
    </source>
</reference>
<protein>
    <submittedName>
        <fullName evidence="2">G2 M phase-specific E3 ubiquitin-protein ligase-like</fullName>
    </submittedName>
</protein>
<proteinExistence type="predicted"/>
<feature type="signal peptide" evidence="1">
    <location>
        <begin position="1"/>
        <end position="20"/>
    </location>
</feature>
<keyword evidence="3" id="KW-1185">Reference proteome</keyword>
<name>A0AAV6RRS2_SOLSE</name>
<comment type="caution">
    <text evidence="2">The sequence shown here is derived from an EMBL/GenBank/DDBJ whole genome shotgun (WGS) entry which is preliminary data.</text>
</comment>
<organism evidence="2 3">
    <name type="scientific">Solea senegalensis</name>
    <name type="common">Senegalese sole</name>
    <dbReference type="NCBI Taxonomy" id="28829"/>
    <lineage>
        <taxon>Eukaryota</taxon>
        <taxon>Metazoa</taxon>
        <taxon>Chordata</taxon>
        <taxon>Craniata</taxon>
        <taxon>Vertebrata</taxon>
        <taxon>Euteleostomi</taxon>
        <taxon>Actinopterygii</taxon>
        <taxon>Neopterygii</taxon>
        <taxon>Teleostei</taxon>
        <taxon>Neoteleostei</taxon>
        <taxon>Acanthomorphata</taxon>
        <taxon>Carangaria</taxon>
        <taxon>Pleuronectiformes</taxon>
        <taxon>Pleuronectoidei</taxon>
        <taxon>Soleidae</taxon>
        <taxon>Solea</taxon>
    </lineage>
</organism>
<gene>
    <name evidence="2" type="ORF">JOB18_014097</name>
</gene>
<evidence type="ECO:0000256" key="1">
    <source>
        <dbReference type="SAM" id="SignalP"/>
    </source>
</evidence>